<name>A0A6N7Z3H7_9PSEU</name>
<proteinExistence type="predicted"/>
<evidence type="ECO:0000313" key="2">
    <source>
        <dbReference type="Proteomes" id="UP000440096"/>
    </source>
</evidence>
<dbReference type="RefSeq" id="WP_154758648.1">
    <property type="nucleotide sequence ID" value="NZ_WMBA01000035.1"/>
</dbReference>
<protein>
    <recommendedName>
        <fullName evidence="3">DUF3240 domain-containing protein</fullName>
    </recommendedName>
</protein>
<dbReference type="EMBL" id="WMBA01000035">
    <property type="protein sequence ID" value="MTD56483.1"/>
    <property type="molecule type" value="Genomic_DNA"/>
</dbReference>
<sequence>MLNHTMIVAFADAIPADELDQFLTDIGESVQDSGVVESYSARRHHAVEGEDEIPAMIATAIVQFTVADEAALRTLFAAPGAGEVIQKWQARHPYRVAWANHKPLS</sequence>
<dbReference type="OrthoDB" id="4762525at2"/>
<gene>
    <name evidence="1" type="ORF">GKO32_21260</name>
</gene>
<dbReference type="AlphaFoldDB" id="A0A6N7Z3H7"/>
<dbReference type="Proteomes" id="UP000440096">
    <property type="component" value="Unassembled WGS sequence"/>
</dbReference>
<evidence type="ECO:0000313" key="1">
    <source>
        <dbReference type="EMBL" id="MTD56483.1"/>
    </source>
</evidence>
<organism evidence="1 2">
    <name type="scientific">Amycolatopsis pithecellobii</name>
    <dbReference type="NCBI Taxonomy" id="664692"/>
    <lineage>
        <taxon>Bacteria</taxon>
        <taxon>Bacillati</taxon>
        <taxon>Actinomycetota</taxon>
        <taxon>Actinomycetes</taxon>
        <taxon>Pseudonocardiales</taxon>
        <taxon>Pseudonocardiaceae</taxon>
        <taxon>Amycolatopsis</taxon>
    </lineage>
</organism>
<comment type="caution">
    <text evidence="1">The sequence shown here is derived from an EMBL/GenBank/DDBJ whole genome shotgun (WGS) entry which is preliminary data.</text>
</comment>
<reference evidence="1 2" key="1">
    <citation type="submission" date="2019-11" db="EMBL/GenBank/DDBJ databases">
        <title>Draft genome of Amycolatopsis RM579.</title>
        <authorList>
            <person name="Duangmal K."/>
            <person name="Mingma R."/>
        </authorList>
    </citation>
    <scope>NUCLEOTIDE SEQUENCE [LARGE SCALE GENOMIC DNA]</scope>
    <source>
        <strain evidence="1 2">RM579</strain>
    </source>
</reference>
<keyword evidence="2" id="KW-1185">Reference proteome</keyword>
<accession>A0A6N7Z3H7</accession>
<evidence type="ECO:0008006" key="3">
    <source>
        <dbReference type="Google" id="ProtNLM"/>
    </source>
</evidence>